<evidence type="ECO:0000313" key="1">
    <source>
        <dbReference type="EMBL" id="ETO02391.1"/>
    </source>
</evidence>
<dbReference type="AlphaFoldDB" id="X6LM34"/>
<sequence>METYPALQRHEVDKDVQKIVYEMERWKDDFVIKMKAPKSEIETFWLRKSFQPILAIVVIQKPNEPIEYFRGVNMEVAMSTGSLCAERNAIGSAFVSDPSIRREYFKMVAVLQMPNLPSTTRMSKLDRELSPQPSGVCV</sequence>
<dbReference type="CDD" id="cd01283">
    <property type="entry name" value="cytidine_deaminase"/>
    <property type="match status" value="1"/>
</dbReference>
<dbReference type="InterPro" id="IPR032723">
    <property type="entry name" value="Deaminase_LmjF365940"/>
</dbReference>
<dbReference type="SUPFAM" id="SSF53927">
    <property type="entry name" value="Cytidine deaminase-like"/>
    <property type="match status" value="1"/>
</dbReference>
<dbReference type="Proteomes" id="UP000023152">
    <property type="component" value="Unassembled WGS sequence"/>
</dbReference>
<evidence type="ECO:0000313" key="2">
    <source>
        <dbReference type="Proteomes" id="UP000023152"/>
    </source>
</evidence>
<dbReference type="EMBL" id="ASPP01035900">
    <property type="protein sequence ID" value="ETO02391.1"/>
    <property type="molecule type" value="Genomic_DNA"/>
</dbReference>
<organism evidence="1 2">
    <name type="scientific">Reticulomyxa filosa</name>
    <dbReference type="NCBI Taxonomy" id="46433"/>
    <lineage>
        <taxon>Eukaryota</taxon>
        <taxon>Sar</taxon>
        <taxon>Rhizaria</taxon>
        <taxon>Retaria</taxon>
        <taxon>Foraminifera</taxon>
        <taxon>Monothalamids</taxon>
        <taxon>Reticulomyxidae</taxon>
        <taxon>Reticulomyxa</taxon>
    </lineage>
</organism>
<keyword evidence="2" id="KW-1185">Reference proteome</keyword>
<gene>
    <name evidence="1" type="ORF">RFI_35045</name>
</gene>
<accession>X6LM34</accession>
<dbReference type="InterPro" id="IPR016193">
    <property type="entry name" value="Cytidine_deaminase-like"/>
</dbReference>
<protein>
    <submittedName>
        <fullName evidence="1">Uncharacterized protein</fullName>
    </submittedName>
</protein>
<dbReference type="Pfam" id="PF14421">
    <property type="entry name" value="LmjF365940-deam"/>
    <property type="match status" value="1"/>
</dbReference>
<reference evidence="1 2" key="1">
    <citation type="journal article" date="2013" name="Curr. Biol.">
        <title>The Genome of the Foraminiferan Reticulomyxa filosa.</title>
        <authorList>
            <person name="Glockner G."/>
            <person name="Hulsmann N."/>
            <person name="Schleicher M."/>
            <person name="Noegel A.A."/>
            <person name="Eichinger L."/>
            <person name="Gallinger C."/>
            <person name="Pawlowski J."/>
            <person name="Sierra R."/>
            <person name="Euteneuer U."/>
            <person name="Pillet L."/>
            <person name="Moustafa A."/>
            <person name="Platzer M."/>
            <person name="Groth M."/>
            <person name="Szafranski K."/>
            <person name="Schliwa M."/>
        </authorList>
    </citation>
    <scope>NUCLEOTIDE SEQUENCE [LARGE SCALE GENOMIC DNA]</scope>
</reference>
<dbReference type="GO" id="GO:0003824">
    <property type="term" value="F:catalytic activity"/>
    <property type="evidence" value="ECO:0007669"/>
    <property type="project" value="InterPro"/>
</dbReference>
<name>X6LM34_RETFI</name>
<comment type="caution">
    <text evidence="1">The sequence shown here is derived from an EMBL/GenBank/DDBJ whole genome shotgun (WGS) entry which is preliminary data.</text>
</comment>
<dbReference type="OrthoDB" id="40021at2759"/>
<dbReference type="Gene3D" id="3.40.140.10">
    <property type="entry name" value="Cytidine Deaminase, domain 2"/>
    <property type="match status" value="1"/>
</dbReference>
<proteinExistence type="predicted"/>